<evidence type="ECO:0000313" key="2">
    <source>
        <dbReference type="Proteomes" id="UP000534870"/>
    </source>
</evidence>
<name>A0A7Y7M5Q8_9PROT</name>
<organism evidence="1 2">
    <name type="scientific">Nguyenibacter vanlangensis</name>
    <dbReference type="NCBI Taxonomy" id="1216886"/>
    <lineage>
        <taxon>Bacteria</taxon>
        <taxon>Pseudomonadati</taxon>
        <taxon>Pseudomonadota</taxon>
        <taxon>Alphaproteobacteria</taxon>
        <taxon>Acetobacterales</taxon>
        <taxon>Acetobacteraceae</taxon>
        <taxon>Nguyenibacter</taxon>
    </lineage>
</organism>
<sequence>MVRRAIGYRRYEGLEGARILPTLYEALRGYVNFFQPSFKLRSKERHDARVIKRYHPPATPCRRPEDDAHLDEPARAALRVQAQALDPIRLLQTIRSAQEQVVTHADGTARGPSASTRCRDAGRVFGRPEEGLGHRCVWQTDGRAAGNGASR</sequence>
<dbReference type="Proteomes" id="UP000534870">
    <property type="component" value="Unassembled WGS sequence"/>
</dbReference>
<dbReference type="EMBL" id="JABXXP010000017">
    <property type="protein sequence ID" value="NVN10104.1"/>
    <property type="molecule type" value="Genomic_DNA"/>
</dbReference>
<gene>
    <name evidence="1" type="ORF">HUK84_02900</name>
</gene>
<reference evidence="1 2" key="1">
    <citation type="submission" date="2020-06" db="EMBL/GenBank/DDBJ databases">
        <title>Description of novel acetic acid bacteria.</title>
        <authorList>
            <person name="Sombolestani A."/>
        </authorList>
    </citation>
    <scope>NUCLEOTIDE SEQUENCE [LARGE SCALE GENOMIC DNA]</scope>
    <source>
        <strain evidence="1 2">LMG 31431</strain>
    </source>
</reference>
<protein>
    <submittedName>
        <fullName evidence="1">Uncharacterized protein</fullName>
    </submittedName>
</protein>
<comment type="caution">
    <text evidence="1">The sequence shown here is derived from an EMBL/GenBank/DDBJ whole genome shotgun (WGS) entry which is preliminary data.</text>
</comment>
<proteinExistence type="predicted"/>
<evidence type="ECO:0000313" key="1">
    <source>
        <dbReference type="EMBL" id="NVN10104.1"/>
    </source>
</evidence>
<accession>A0A7Y7M5Q8</accession>
<dbReference type="AlphaFoldDB" id="A0A7Y7M5Q8"/>